<keyword evidence="3" id="KW-0732">Signal</keyword>
<dbReference type="EMBL" id="BEXT01000001">
    <property type="protein sequence ID" value="GBC63747.1"/>
    <property type="molecule type" value="Genomic_DNA"/>
</dbReference>
<dbReference type="PROSITE" id="PS50022">
    <property type="entry name" value="FA58C_3"/>
    <property type="match status" value="3"/>
</dbReference>
<protein>
    <submittedName>
        <fullName evidence="8">Arabinogalactan endo-1,4-beta-galactosidase</fullName>
    </submittedName>
</protein>
<dbReference type="SUPFAM" id="SSF49785">
    <property type="entry name" value="Galactose-binding domain-like"/>
    <property type="match status" value="3"/>
</dbReference>
<feature type="domain" description="Fibronectin type-III" evidence="7">
    <location>
        <begin position="1"/>
        <end position="75"/>
    </location>
</feature>
<dbReference type="SMART" id="SM00231">
    <property type="entry name" value="FA58C"/>
    <property type="match status" value="3"/>
</dbReference>
<dbReference type="InterPro" id="IPR013783">
    <property type="entry name" value="Ig-like_fold"/>
</dbReference>
<dbReference type="InterPro" id="IPR028974">
    <property type="entry name" value="TSP_type-3_rpt"/>
</dbReference>
<accession>A0A401G3D0</accession>
<evidence type="ECO:0000313" key="8">
    <source>
        <dbReference type="EMBL" id="GBC63747.1"/>
    </source>
</evidence>
<evidence type="ECO:0000256" key="1">
    <source>
        <dbReference type="ARBA" id="ARBA00004613"/>
    </source>
</evidence>
<evidence type="ECO:0000256" key="2">
    <source>
        <dbReference type="ARBA" id="ARBA00022525"/>
    </source>
</evidence>
<dbReference type="AlphaFoldDB" id="A0A401G3D0"/>
<keyword evidence="2" id="KW-0964">Secreted</keyword>
<organism evidence="8 9">
    <name type="scientific">Desulfonema ishimotonii</name>
    <dbReference type="NCBI Taxonomy" id="45657"/>
    <lineage>
        <taxon>Bacteria</taxon>
        <taxon>Pseudomonadati</taxon>
        <taxon>Thermodesulfobacteriota</taxon>
        <taxon>Desulfobacteria</taxon>
        <taxon>Desulfobacterales</taxon>
        <taxon>Desulfococcaceae</taxon>
        <taxon>Desulfonema</taxon>
    </lineage>
</organism>
<gene>
    <name evidence="8" type="ORF">DENIS_4745</name>
</gene>
<keyword evidence="9" id="KW-1185">Reference proteome</keyword>
<dbReference type="Pfam" id="PF00754">
    <property type="entry name" value="F5_F8_type_C"/>
    <property type="match status" value="3"/>
</dbReference>
<feature type="compositionally biased region" description="Acidic residues" evidence="5">
    <location>
        <begin position="230"/>
        <end position="240"/>
    </location>
</feature>
<evidence type="ECO:0000256" key="3">
    <source>
        <dbReference type="ARBA" id="ARBA00022729"/>
    </source>
</evidence>
<name>A0A401G3D0_9BACT</name>
<feature type="domain" description="F5/8 type C" evidence="6">
    <location>
        <begin position="69"/>
        <end position="224"/>
    </location>
</feature>
<dbReference type="InterPro" id="IPR059100">
    <property type="entry name" value="TSP3_bac"/>
</dbReference>
<reference evidence="9" key="1">
    <citation type="submission" date="2017-11" db="EMBL/GenBank/DDBJ databases">
        <authorList>
            <person name="Watanabe M."/>
            <person name="Kojima H."/>
        </authorList>
    </citation>
    <scope>NUCLEOTIDE SEQUENCE [LARGE SCALE GENOMIC DNA]</scope>
    <source>
        <strain evidence="9">Tokyo 01</strain>
    </source>
</reference>
<dbReference type="Gene3D" id="2.60.40.10">
    <property type="entry name" value="Immunoglobulins"/>
    <property type="match status" value="1"/>
</dbReference>
<reference evidence="9" key="2">
    <citation type="submission" date="2019-01" db="EMBL/GenBank/DDBJ databases">
        <title>Genome sequence of Desulfonema ishimotonii strain Tokyo 01.</title>
        <authorList>
            <person name="Fukui M."/>
        </authorList>
    </citation>
    <scope>NUCLEOTIDE SEQUENCE [LARGE SCALE GENOMIC DNA]</scope>
    <source>
        <strain evidence="9">Tokyo 01</strain>
    </source>
</reference>
<feature type="domain" description="F5/8 type C" evidence="6">
    <location>
        <begin position="451"/>
        <end position="608"/>
    </location>
</feature>
<dbReference type="InterPro" id="IPR036116">
    <property type="entry name" value="FN3_sf"/>
</dbReference>
<dbReference type="Gene3D" id="2.60.120.260">
    <property type="entry name" value="Galactose-binding domain-like"/>
    <property type="match status" value="3"/>
</dbReference>
<proteinExistence type="predicted"/>
<dbReference type="SUPFAM" id="SSF103647">
    <property type="entry name" value="TSP type-3 repeat"/>
    <property type="match status" value="1"/>
</dbReference>
<feature type="domain" description="F5/8 type C" evidence="6">
    <location>
        <begin position="305"/>
        <end position="441"/>
    </location>
</feature>
<dbReference type="InterPro" id="IPR000421">
    <property type="entry name" value="FA58C"/>
</dbReference>
<evidence type="ECO:0000256" key="5">
    <source>
        <dbReference type="SAM" id="MobiDB-lite"/>
    </source>
</evidence>
<comment type="caution">
    <text evidence="8">The sequence shown here is derived from an EMBL/GenBank/DDBJ whole genome shotgun (WGS) entry which is preliminary data.</text>
</comment>
<evidence type="ECO:0000259" key="6">
    <source>
        <dbReference type="PROSITE" id="PS50022"/>
    </source>
</evidence>
<evidence type="ECO:0000313" key="9">
    <source>
        <dbReference type="Proteomes" id="UP000288096"/>
    </source>
</evidence>
<dbReference type="CDD" id="cd00063">
    <property type="entry name" value="FN3"/>
    <property type="match status" value="1"/>
</dbReference>
<evidence type="ECO:0000259" key="7">
    <source>
        <dbReference type="PROSITE" id="PS50853"/>
    </source>
</evidence>
<evidence type="ECO:0000256" key="4">
    <source>
        <dbReference type="ARBA" id="ARBA00022837"/>
    </source>
</evidence>
<dbReference type="SUPFAM" id="SSF49265">
    <property type="entry name" value="Fibronectin type III"/>
    <property type="match status" value="1"/>
</dbReference>
<dbReference type="Pfam" id="PF18884">
    <property type="entry name" value="TSP3_bac"/>
    <property type="match status" value="3"/>
</dbReference>
<comment type="subcellular location">
    <subcellularLocation>
        <location evidence="1">Secreted</location>
    </subcellularLocation>
</comment>
<feature type="region of interest" description="Disordered" evidence="5">
    <location>
        <begin position="230"/>
        <end position="257"/>
    </location>
</feature>
<dbReference type="PROSITE" id="PS50853">
    <property type="entry name" value="FN3"/>
    <property type="match status" value="1"/>
</dbReference>
<sequence length="614" mass="65475">MEWDPNTESDLAGYKVYYGTASEDYQHHVDVGSYTGCTISGLEEDTTYYFAATAYGSGGYESGFSSEISQYIPISATDYSVIPWSQLSIVSSDSEELTGENGSAGNAIDGDPLTLWHTEWSQSTPEHPHEIVIDLGDVYVVGGFQYLPRQDGGTNGTVADYAFYVSTDGVAWNAPVAEGTFAADTAKKETGFSGKAGRYVRFVALSDINGGPWTTVAEINILGKVPADSDEDGITDDDEINVYGTDPEKADTDGDGINDGDELIFWGDNWDGDYDSDGIVNILDQDADGDGVSDGEETLVGTNPAYDDTPDQNYSVIPWSQLSIVSSDSEELTGENGSAGNAIDGDPLTLWHTEWSQSTPEHPHEIVIDLGDVYVVGGFQYLPRQDGGINGTVADYAFYVSTDGVTWNAPVAEGTFAADTAKKETGFSGKAGRYVRFVALSDINGGPWTTVAEINVLGAVPVYSTIPWSQLSIVSSDSEELTGENGSAGNAIDGDPLTLWHTEWSQSTPEHPHEIIIDLGDVCVVGGFQYLPRQDGGTNGIVADYAFYVSTDGVTWNAPVAEGTFAADTAKKETGFSGKAGRYVRFVALSDINGGPWTTLAEIDILGVVSHGNQ</sequence>
<dbReference type="GO" id="GO:0005509">
    <property type="term" value="F:calcium ion binding"/>
    <property type="evidence" value="ECO:0007669"/>
    <property type="project" value="InterPro"/>
</dbReference>
<dbReference type="InterPro" id="IPR003961">
    <property type="entry name" value="FN3_dom"/>
</dbReference>
<dbReference type="InterPro" id="IPR008979">
    <property type="entry name" value="Galactose-bd-like_sf"/>
</dbReference>
<dbReference type="Proteomes" id="UP000288096">
    <property type="component" value="Unassembled WGS sequence"/>
</dbReference>
<keyword evidence="4" id="KW-0106">Calcium</keyword>